<reference evidence="4 5" key="1">
    <citation type="submission" date="2022-07" db="EMBL/GenBank/DDBJ databases">
        <title>Genome-wide signatures of adaptation to extreme environments.</title>
        <authorList>
            <person name="Cho C.H."/>
            <person name="Yoon H.S."/>
        </authorList>
    </citation>
    <scope>NUCLEOTIDE SEQUENCE [LARGE SCALE GENOMIC DNA]</scope>
    <source>
        <strain evidence="4 5">108.79 E11</strain>
    </source>
</reference>
<dbReference type="AlphaFoldDB" id="A0AAV9IBV6"/>
<feature type="active site" description="Charge relay system" evidence="2">
    <location>
        <position position="273"/>
    </location>
</feature>
<evidence type="ECO:0000256" key="2">
    <source>
        <dbReference type="PIRSR" id="PIRSR005211-1"/>
    </source>
</evidence>
<comment type="similarity">
    <text evidence="1">Belongs to the AB hydrolase superfamily. AB hydrolase 4 family.</text>
</comment>
<dbReference type="InterPro" id="IPR050960">
    <property type="entry name" value="AB_hydrolase_4_sf"/>
</dbReference>
<evidence type="ECO:0000259" key="3">
    <source>
        <dbReference type="Pfam" id="PF12146"/>
    </source>
</evidence>
<dbReference type="Proteomes" id="UP001300502">
    <property type="component" value="Unassembled WGS sequence"/>
</dbReference>
<dbReference type="GO" id="GO:0034338">
    <property type="term" value="F:short-chain carboxylesterase activity"/>
    <property type="evidence" value="ECO:0007669"/>
    <property type="project" value="TreeGrafter"/>
</dbReference>
<gene>
    <name evidence="4" type="ORF">GAYE_SCF06G2794</name>
</gene>
<dbReference type="PIRSF" id="PIRSF005211">
    <property type="entry name" value="Ab_hydro_YheT"/>
    <property type="match status" value="1"/>
</dbReference>
<feature type="active site" description="Charge relay system" evidence="2">
    <location>
        <position position="144"/>
    </location>
</feature>
<feature type="active site" description="Charge relay system" evidence="2">
    <location>
        <position position="300"/>
    </location>
</feature>
<protein>
    <recommendedName>
        <fullName evidence="3">Serine aminopeptidase S33 domain-containing protein</fullName>
    </recommendedName>
</protein>
<keyword evidence="5" id="KW-1185">Reference proteome</keyword>
<dbReference type="InterPro" id="IPR022742">
    <property type="entry name" value="Hydrolase_4"/>
</dbReference>
<evidence type="ECO:0000256" key="1">
    <source>
        <dbReference type="ARBA" id="ARBA00010884"/>
    </source>
</evidence>
<sequence length="332" mass="38132">MFAYQPKPFEPPFWTRLGGHFQTIFGSFFPIPNIKYQKRRRFHTPDGDFFDVDIVLGDNTQKPYVVVCHGLESSAHSSHSLRIVESFAALGWNVFAINYRGCSGEPNLTLRTYHMGFVDDLDLLTKTIYEETNKRCTIYLAGFSLGGNIIIKFLGELGNKAYERCILGAAVSCVPLNPFYCQPKADRGFSKWIYVGRFLSSFKTKAEEQHKRFPKAFDIERVRRITTIGELDDYYVSKVFGFHGKEDYYRKNGSEFFLPFVRVPLLILQSKNDPIVDTEHVPQIPKSLPIHLFYTENGGHCGYFQGFFSPSYMAQEMSRFLGWINSGKSESN</sequence>
<accession>A0AAV9IBV6</accession>
<dbReference type="InterPro" id="IPR012020">
    <property type="entry name" value="ABHD4"/>
</dbReference>
<comment type="caution">
    <text evidence="4">The sequence shown here is derived from an EMBL/GenBank/DDBJ whole genome shotgun (WGS) entry which is preliminary data.</text>
</comment>
<dbReference type="Pfam" id="PF12146">
    <property type="entry name" value="Hydrolase_4"/>
    <property type="match status" value="1"/>
</dbReference>
<dbReference type="InterPro" id="IPR029058">
    <property type="entry name" value="AB_hydrolase_fold"/>
</dbReference>
<evidence type="ECO:0000313" key="5">
    <source>
        <dbReference type="Proteomes" id="UP001300502"/>
    </source>
</evidence>
<dbReference type="PANTHER" id="PTHR10794:SF63">
    <property type="entry name" value="ALPHA_BETA HYDROLASE 1, ISOFORM A"/>
    <property type="match status" value="1"/>
</dbReference>
<dbReference type="GO" id="GO:0047372">
    <property type="term" value="F:monoacylglycerol lipase activity"/>
    <property type="evidence" value="ECO:0007669"/>
    <property type="project" value="TreeGrafter"/>
</dbReference>
<name>A0AAV9IBV6_9RHOD</name>
<dbReference type="PANTHER" id="PTHR10794">
    <property type="entry name" value="ABHYDROLASE DOMAIN-CONTAINING PROTEIN"/>
    <property type="match status" value="1"/>
</dbReference>
<dbReference type="SUPFAM" id="SSF53474">
    <property type="entry name" value="alpha/beta-Hydrolases"/>
    <property type="match status" value="1"/>
</dbReference>
<evidence type="ECO:0000313" key="4">
    <source>
        <dbReference type="EMBL" id="KAK4524892.1"/>
    </source>
</evidence>
<organism evidence="4 5">
    <name type="scientific">Galdieria yellowstonensis</name>
    <dbReference type="NCBI Taxonomy" id="3028027"/>
    <lineage>
        <taxon>Eukaryota</taxon>
        <taxon>Rhodophyta</taxon>
        <taxon>Bangiophyceae</taxon>
        <taxon>Galdieriales</taxon>
        <taxon>Galdieriaceae</taxon>
        <taxon>Galdieria</taxon>
    </lineage>
</organism>
<feature type="domain" description="Serine aminopeptidase S33" evidence="3">
    <location>
        <begin position="62"/>
        <end position="174"/>
    </location>
</feature>
<proteinExistence type="inferred from homology"/>
<dbReference type="Gene3D" id="3.40.50.1820">
    <property type="entry name" value="alpha/beta hydrolase"/>
    <property type="match status" value="1"/>
</dbReference>
<dbReference type="EMBL" id="JANCYU010000026">
    <property type="protein sequence ID" value="KAK4524892.1"/>
    <property type="molecule type" value="Genomic_DNA"/>
</dbReference>